<keyword evidence="2" id="KW-0614">Plasmid</keyword>
<reference evidence="2 3" key="1">
    <citation type="journal article" date="2017" name="Front. Microbiol.">
        <title>Phaeobacter piscinae sp. nov., a species of the Roseobacter group and potential aquaculture probiont.</title>
        <authorList>
            <person name="Sonnenschein E.C."/>
            <person name="Phippen C.B.W."/>
            <person name="Nielsen K.F."/>
            <person name="Mateiu R.V."/>
            <person name="Melchiorsen J."/>
            <person name="Gram L."/>
            <person name="Overmann J."/>
            <person name="Freese H.M."/>
        </authorList>
    </citation>
    <scope>NUCLEOTIDE SEQUENCE [LARGE SCALE GENOMIC DNA]</scope>
    <source>
        <strain evidence="2 3">P36</strain>
    </source>
</reference>
<dbReference type="EMBL" id="CP010649">
    <property type="protein sequence ID" value="ATG38118.1"/>
    <property type="molecule type" value="Genomic_DNA"/>
</dbReference>
<organism evidence="2 3">
    <name type="scientific">Phaeobacter piscinae</name>
    <dbReference type="NCBI Taxonomy" id="1580596"/>
    <lineage>
        <taxon>Bacteria</taxon>
        <taxon>Pseudomonadati</taxon>
        <taxon>Pseudomonadota</taxon>
        <taxon>Alphaproteobacteria</taxon>
        <taxon>Rhodobacterales</taxon>
        <taxon>Roseobacteraceae</taxon>
        <taxon>Phaeobacter</taxon>
    </lineage>
</organism>
<keyword evidence="1" id="KW-0732">Signal</keyword>
<evidence type="ECO:0000313" key="2">
    <source>
        <dbReference type="EMBL" id="ATG38118.1"/>
    </source>
</evidence>
<sequence>MRPILMALTCCLGLPVSADTVPLKIEGCESSTEKGALRCSFTNTSEFAVGVTFYRFVLREEGRTYPWHTAEGSVAVPGGIEPGETVELAVGLSEPAPDTQKRMEGRDIIIEKTAWAQGLKFKEPGSGYEILGSFFSRCWNVGSLSTEALQTSITVIFNLSDARVDTGSIKPKAPIATTAEKQAYEAARRAIIRCGARGVPTLPSGYAGGLVEMTFDAQAMRVK</sequence>
<name>A0ABM6PJX7_9RHOB</name>
<evidence type="ECO:0000256" key="1">
    <source>
        <dbReference type="SAM" id="SignalP"/>
    </source>
</evidence>
<evidence type="ECO:0000313" key="3">
    <source>
        <dbReference type="Proteomes" id="UP000218891"/>
    </source>
</evidence>
<feature type="signal peptide" evidence="1">
    <location>
        <begin position="1"/>
        <end position="18"/>
    </location>
</feature>
<geneLocation type="plasmid" evidence="2 3">
    <name>pP36_f</name>
</geneLocation>
<accession>A0ABM6PJX7</accession>
<reference evidence="2 3" key="2">
    <citation type="journal article" date="2017" name="Genome Biol. Evol.">
        <title>Trajectories and Drivers of Genome Evolution in Surface-Associated Marine Phaeobacter.</title>
        <authorList>
            <person name="Freese H.M."/>
            <person name="Sikorski J."/>
            <person name="Bunk B."/>
            <person name="Scheuner C."/>
            <person name="Meier-Kolthoff J.P."/>
            <person name="Sproer C."/>
            <person name="Gram L."/>
            <person name="Overmann J."/>
        </authorList>
    </citation>
    <scope>NUCLEOTIDE SEQUENCE [LARGE SCALE GENOMIC DNA]</scope>
    <source>
        <strain evidence="2 3">P36</strain>
    </source>
</reference>
<keyword evidence="2" id="KW-0131">Cell cycle</keyword>
<protein>
    <submittedName>
        <fullName evidence="2">Cell division and transport-associated protein TolA</fullName>
    </submittedName>
</protein>
<proteinExistence type="predicted"/>
<dbReference type="Proteomes" id="UP000218891">
    <property type="component" value="Plasmid pP36_f"/>
</dbReference>
<gene>
    <name evidence="2" type="ORF">PhaeoP36_04043</name>
</gene>
<dbReference type="RefSeq" id="WP_123580089.1">
    <property type="nucleotide sequence ID" value="NZ_CP010649.1"/>
</dbReference>
<keyword evidence="3" id="KW-1185">Reference proteome</keyword>
<keyword evidence="2" id="KW-0132">Cell division</keyword>
<reference evidence="2 3" key="3">
    <citation type="journal article" date="2017" name="Int. J. Syst. Evol. Microbiol.">
        <title>Adaptation of Surface-Associated Bacteria to the Open Ocean: A Genomically Distinct Subpopulation of Phaeobacter gallaeciensis Colonizes Pacific Mesozooplankton.</title>
        <authorList>
            <person name="Freese H.M."/>
            <person name="Methner A."/>
            <person name="Overmann J."/>
        </authorList>
    </citation>
    <scope>NUCLEOTIDE SEQUENCE [LARGE SCALE GENOMIC DNA]</scope>
    <source>
        <strain evidence="2 3">P36</strain>
    </source>
</reference>
<feature type="chain" id="PRO_5045901999" evidence="1">
    <location>
        <begin position="19"/>
        <end position="223"/>
    </location>
</feature>
<reference evidence="2 3" key="4">
    <citation type="journal article" date="2018" name="Environ. Microbiol. Rep.">
        <title>Phylogenetic distribution of roseobacticides in the Roseobacter group and their effect on microalgae.</title>
        <authorList>
            <person name="Sonnenschein E.C."/>
            <person name="Phippen C.B."/>
            <person name="Bentzon-Tilia M."/>
            <person name="Rasmussen S.A."/>
            <person name="Nielsen K.F."/>
            <person name="Gram L."/>
        </authorList>
    </citation>
    <scope>NUCLEOTIDE SEQUENCE [LARGE SCALE GENOMIC DNA]</scope>
    <source>
        <strain evidence="2 3">P36</strain>
    </source>
</reference>
<dbReference type="GO" id="GO:0051301">
    <property type="term" value="P:cell division"/>
    <property type="evidence" value="ECO:0007669"/>
    <property type="project" value="UniProtKB-KW"/>
</dbReference>